<dbReference type="EMBL" id="PYAL01000004">
    <property type="protein sequence ID" value="RXN87991.1"/>
    <property type="molecule type" value="Genomic_DNA"/>
</dbReference>
<evidence type="ECO:0000313" key="1">
    <source>
        <dbReference type="EMBL" id="RXN87991.1"/>
    </source>
</evidence>
<reference evidence="1 2" key="1">
    <citation type="journal article" date="2017" name="Int. J. Syst. Evol. Microbiol.">
        <title>Achromobacter aloeverae sp. nov., isolated from the root of Aloe vera (L.) Burm.f.</title>
        <authorList>
            <person name="Kuncharoen N."/>
            <person name="Muramatsu Y."/>
            <person name="Shibata C."/>
            <person name="Kamakura Y."/>
            <person name="Nakagawa Y."/>
            <person name="Tanasupawat S."/>
        </authorList>
    </citation>
    <scope>NUCLEOTIDE SEQUENCE [LARGE SCALE GENOMIC DNA]</scope>
    <source>
        <strain evidence="1 2">AVA-1</strain>
    </source>
</reference>
<proteinExistence type="predicted"/>
<dbReference type="Proteomes" id="UP000290849">
    <property type="component" value="Unassembled WGS sequence"/>
</dbReference>
<keyword evidence="2" id="KW-1185">Reference proteome</keyword>
<accession>A0A4Q1HIS8</accession>
<protein>
    <submittedName>
        <fullName evidence="1">Uncharacterized protein</fullName>
    </submittedName>
</protein>
<evidence type="ECO:0000313" key="2">
    <source>
        <dbReference type="Proteomes" id="UP000290849"/>
    </source>
</evidence>
<gene>
    <name evidence="1" type="ORF">C7R54_15555</name>
</gene>
<organism evidence="1 2">
    <name type="scientific">Achromobacter aloeverae</name>
    <dbReference type="NCBI Taxonomy" id="1750518"/>
    <lineage>
        <taxon>Bacteria</taxon>
        <taxon>Pseudomonadati</taxon>
        <taxon>Pseudomonadota</taxon>
        <taxon>Betaproteobacteria</taxon>
        <taxon>Burkholderiales</taxon>
        <taxon>Alcaligenaceae</taxon>
        <taxon>Achromobacter</taxon>
    </lineage>
</organism>
<sequence length="73" mass="7791">MALVLNLPVEIVDIVNAIADSDEPNAAIDLITGIDNAVADYDFTLAVARRLVALLVKCCEEDGEEFDVTTLIG</sequence>
<comment type="caution">
    <text evidence="1">The sequence shown here is derived from an EMBL/GenBank/DDBJ whole genome shotgun (WGS) entry which is preliminary data.</text>
</comment>
<dbReference type="RefSeq" id="WP_129151360.1">
    <property type="nucleotide sequence ID" value="NZ_JBHSDO010000011.1"/>
</dbReference>
<dbReference type="AlphaFoldDB" id="A0A4Q1HIS8"/>
<name>A0A4Q1HIS8_9BURK</name>